<keyword evidence="11" id="KW-0739">Sodium transport</keyword>
<feature type="transmembrane region" description="Helical" evidence="13">
    <location>
        <begin position="146"/>
        <end position="174"/>
    </location>
</feature>
<feature type="transmembrane region" description="Helical" evidence="13">
    <location>
        <begin position="338"/>
        <end position="361"/>
    </location>
</feature>
<keyword evidence="4" id="KW-1003">Cell membrane</keyword>
<keyword evidence="6" id="KW-0769">Symport</keyword>
<feature type="transmembrane region" description="Helical" evidence="13">
    <location>
        <begin position="531"/>
        <end position="553"/>
    </location>
</feature>
<evidence type="ECO:0000256" key="2">
    <source>
        <dbReference type="ARBA" id="ARBA00006434"/>
    </source>
</evidence>
<evidence type="ECO:0000313" key="14">
    <source>
        <dbReference type="EMBL" id="QQM33146.1"/>
    </source>
</evidence>
<dbReference type="InterPro" id="IPR050277">
    <property type="entry name" value="Sodium:Solute_Symporter"/>
</dbReference>
<dbReference type="AlphaFoldDB" id="A0A7T7HPT6"/>
<dbReference type="PANTHER" id="PTHR48086:SF3">
    <property type="entry name" value="SODIUM_PROLINE SYMPORTER"/>
    <property type="match status" value="1"/>
</dbReference>
<evidence type="ECO:0000256" key="12">
    <source>
        <dbReference type="ARBA" id="ARBA00033708"/>
    </source>
</evidence>
<keyword evidence="7 13" id="KW-1133">Transmembrane helix</keyword>
<dbReference type="KEGG" id="mlut:JET14_22110"/>
<name>A0A7T7HPT6_9HYPH</name>
<evidence type="ECO:0000256" key="8">
    <source>
        <dbReference type="ARBA" id="ARBA00023053"/>
    </source>
</evidence>
<dbReference type="PROSITE" id="PS50283">
    <property type="entry name" value="NA_SOLUT_SYMP_3"/>
    <property type="match status" value="1"/>
</dbReference>
<feature type="transmembrane region" description="Helical" evidence="13">
    <location>
        <begin position="573"/>
        <end position="591"/>
    </location>
</feature>
<feature type="transmembrane region" description="Helical" evidence="13">
    <location>
        <begin position="382"/>
        <end position="401"/>
    </location>
</feature>
<keyword evidence="10 13" id="KW-0472">Membrane</keyword>
<feature type="transmembrane region" description="Helical" evidence="13">
    <location>
        <begin position="298"/>
        <end position="318"/>
    </location>
</feature>
<evidence type="ECO:0000256" key="1">
    <source>
        <dbReference type="ARBA" id="ARBA00004651"/>
    </source>
</evidence>
<keyword evidence="14" id="KW-0614">Plasmid</keyword>
<evidence type="ECO:0000256" key="5">
    <source>
        <dbReference type="ARBA" id="ARBA00022692"/>
    </source>
</evidence>
<feature type="transmembrane region" description="Helical" evidence="13">
    <location>
        <begin position="482"/>
        <end position="500"/>
    </location>
</feature>
<feature type="transmembrane region" description="Helical" evidence="13">
    <location>
        <begin position="117"/>
        <end position="140"/>
    </location>
</feature>
<keyword evidence="9" id="KW-0406">Ion transport</keyword>
<organism evidence="14 15">
    <name type="scientific">Martelella lutilitoris</name>
    <dbReference type="NCBI Taxonomy" id="2583532"/>
    <lineage>
        <taxon>Bacteria</taxon>
        <taxon>Pseudomonadati</taxon>
        <taxon>Pseudomonadota</taxon>
        <taxon>Alphaproteobacteria</taxon>
        <taxon>Hyphomicrobiales</taxon>
        <taxon>Aurantimonadaceae</taxon>
        <taxon>Martelella</taxon>
    </lineage>
</organism>
<dbReference type="Gene3D" id="1.20.1730.10">
    <property type="entry name" value="Sodium/glucose cotransporter"/>
    <property type="match status" value="1"/>
</dbReference>
<dbReference type="InterPro" id="IPR038377">
    <property type="entry name" value="Na/Glc_symporter_sf"/>
</dbReference>
<evidence type="ECO:0000256" key="10">
    <source>
        <dbReference type="ARBA" id="ARBA00023136"/>
    </source>
</evidence>
<feature type="transmembrane region" description="Helical" evidence="13">
    <location>
        <begin position="257"/>
        <end position="277"/>
    </location>
</feature>
<dbReference type="GO" id="GO:0005886">
    <property type="term" value="C:plasma membrane"/>
    <property type="evidence" value="ECO:0007669"/>
    <property type="project" value="UniProtKB-SubCell"/>
</dbReference>
<evidence type="ECO:0000256" key="7">
    <source>
        <dbReference type="ARBA" id="ARBA00022989"/>
    </source>
</evidence>
<comment type="similarity">
    <text evidence="2">Belongs to the sodium:solute symporter (SSF) (TC 2.A.21) family.</text>
</comment>
<keyword evidence="3" id="KW-0813">Transport</keyword>
<feature type="transmembrane region" description="Helical" evidence="13">
    <location>
        <begin position="626"/>
        <end position="647"/>
    </location>
</feature>
<evidence type="ECO:0000313" key="15">
    <source>
        <dbReference type="Proteomes" id="UP000596083"/>
    </source>
</evidence>
<dbReference type="RefSeq" id="WP_200338511.1">
    <property type="nucleotide sequence ID" value="NZ_CP066788.1"/>
</dbReference>
<accession>A0A7T7HPT6</accession>
<comment type="subcellular location">
    <subcellularLocation>
        <location evidence="1">Cell membrane</location>
        <topology evidence="1">Multi-pass membrane protein</topology>
    </subcellularLocation>
</comment>
<dbReference type="EMBL" id="CP066788">
    <property type="protein sequence ID" value="QQM33146.1"/>
    <property type="molecule type" value="Genomic_DNA"/>
</dbReference>
<dbReference type="PANTHER" id="PTHR48086">
    <property type="entry name" value="SODIUM/PROLINE SYMPORTER-RELATED"/>
    <property type="match status" value="1"/>
</dbReference>
<geneLocation type="plasmid" evidence="14 15">
    <name>plas-002</name>
</geneLocation>
<keyword evidence="5 13" id="KW-0812">Transmembrane</keyword>
<gene>
    <name evidence="14" type="ORF">JET14_22110</name>
</gene>
<evidence type="ECO:0000256" key="4">
    <source>
        <dbReference type="ARBA" id="ARBA00022475"/>
    </source>
</evidence>
<comment type="catalytic activity">
    <reaction evidence="12">
        <text>L-proline(in) + Na(+)(in) = L-proline(out) + Na(+)(out)</text>
        <dbReference type="Rhea" id="RHEA:28967"/>
        <dbReference type="ChEBI" id="CHEBI:29101"/>
        <dbReference type="ChEBI" id="CHEBI:60039"/>
    </reaction>
</comment>
<proteinExistence type="inferred from homology"/>
<evidence type="ECO:0000256" key="13">
    <source>
        <dbReference type="SAM" id="Phobius"/>
    </source>
</evidence>
<evidence type="ECO:0000256" key="9">
    <source>
        <dbReference type="ARBA" id="ARBA00023065"/>
    </source>
</evidence>
<dbReference type="InterPro" id="IPR001734">
    <property type="entry name" value="Na/solute_symporter"/>
</dbReference>
<keyword evidence="8" id="KW-0915">Sodium</keyword>
<dbReference type="GO" id="GO:0006814">
    <property type="term" value="P:sodium ion transport"/>
    <property type="evidence" value="ECO:0007669"/>
    <property type="project" value="UniProtKB-KW"/>
</dbReference>
<feature type="transmembrane region" description="Helical" evidence="13">
    <location>
        <begin position="76"/>
        <end position="96"/>
    </location>
</feature>
<evidence type="ECO:0000256" key="11">
    <source>
        <dbReference type="ARBA" id="ARBA00023201"/>
    </source>
</evidence>
<feature type="transmembrane region" description="Helical" evidence="13">
    <location>
        <begin position="407"/>
        <end position="433"/>
    </location>
</feature>
<feature type="transmembrane region" description="Helical" evidence="13">
    <location>
        <begin position="6"/>
        <end position="25"/>
    </location>
</feature>
<feature type="transmembrane region" description="Helical" evidence="13">
    <location>
        <begin position="440"/>
        <end position="462"/>
    </location>
</feature>
<evidence type="ECO:0008006" key="16">
    <source>
        <dbReference type="Google" id="ProtNLM"/>
    </source>
</evidence>
<dbReference type="GO" id="GO:0015293">
    <property type="term" value="F:symporter activity"/>
    <property type="evidence" value="ECO:0007669"/>
    <property type="project" value="UniProtKB-KW"/>
</dbReference>
<dbReference type="Proteomes" id="UP000596083">
    <property type="component" value="Plasmid plas-002"/>
</dbReference>
<evidence type="ECO:0000256" key="3">
    <source>
        <dbReference type="ARBA" id="ARBA00022448"/>
    </source>
</evidence>
<reference evidence="14 15" key="1">
    <citation type="submission" date="2020-12" db="EMBL/GenBank/DDBJ databases">
        <authorList>
            <person name="Zheng R.K."/>
            <person name="Sun C.M."/>
        </authorList>
    </citation>
    <scope>NUCLEOTIDE SEQUENCE [LARGE SCALE GENOMIC DNA]</scope>
    <source>
        <strain evidence="14 15">ZRK001</strain>
        <plasmid evidence="14 15">plas-002</plasmid>
    </source>
</reference>
<feature type="transmembrane region" description="Helical" evidence="13">
    <location>
        <begin position="45"/>
        <end position="64"/>
    </location>
</feature>
<protein>
    <recommendedName>
        <fullName evidence="16">Sodium:solute symporter family protein</fullName>
    </recommendedName>
</protein>
<evidence type="ECO:0000256" key="6">
    <source>
        <dbReference type="ARBA" id="ARBA00022847"/>
    </source>
</evidence>
<feature type="transmembrane region" description="Helical" evidence="13">
    <location>
        <begin position="186"/>
        <end position="209"/>
    </location>
</feature>
<sequence length="649" mass="68381">MSSISESVWFPLCSLLYIAVMLHWVRVSARMNAGDGGFFSAAHSLAPWLSALVIAGASLAAWFVLGAGGAISDDGFSMPVYLVGGVLVALPGIVFFKRVWFAAERLRVSSQAEIFRAYFQSPFLVAVVALVAVLFAIGFSGLQIRAFASIASVLSGGALSPLVASTVFGFVLFAGVGIGGMRALGYFGFIQAALVFCAIVALAGFALSWSGGFAALNANLYQLAMSPENARFFSVDGIIRFTGGLGRGGDAATSHTAIANLSLAFALMGFQASPLVLKVVLSTRSPNGFAAGQTWVTAGFFGALIIFAIAIAGLAGLLDPALRLVPLLDAMQVSSPWFAAWIFIGIGAGVQLLAGLSLFVAGETLVRHLYKPYFNAALGQRATITLTRVVIAVLTVAALVMQNLTPVTVSALAGLALPAAFQLWVPMLGVTWLGWITRPAAVIGVGFGLAGVVLTEPLGYQLLSFLGLELPWGRWPWTIHSAVWGMAANVTAVLIISAITNRNALCEEAREVRKLYATLLASGGEARRFRAFAWSAVLAWFFLAVGPGLIFGNTAFTGGDSAAPVWLLGMPSLWAWALAAWILGVGLAWFLSYKMEMASPVTVEIPPYEPPPRLRPDQSRAERERLGILVITGAVSFALVVLIAFSFGG</sequence>